<accession>A0A9P0FP90</accession>
<evidence type="ECO:0000313" key="4">
    <source>
        <dbReference type="EMBL" id="CAH0562927.1"/>
    </source>
</evidence>
<feature type="region of interest" description="Disordered" evidence="2">
    <location>
        <begin position="209"/>
        <end position="232"/>
    </location>
</feature>
<protein>
    <recommendedName>
        <fullName evidence="3">ELM2 domain-containing protein</fullName>
    </recommendedName>
</protein>
<feature type="region of interest" description="Disordered" evidence="2">
    <location>
        <begin position="1"/>
        <end position="25"/>
    </location>
</feature>
<proteinExistence type="predicted"/>
<evidence type="ECO:0000259" key="3">
    <source>
        <dbReference type="PROSITE" id="PS51156"/>
    </source>
</evidence>
<feature type="domain" description="ELM2" evidence="3">
    <location>
        <begin position="1"/>
        <end position="93"/>
    </location>
</feature>
<feature type="compositionally biased region" description="Polar residues" evidence="2">
    <location>
        <begin position="209"/>
        <end position="228"/>
    </location>
</feature>
<evidence type="ECO:0000256" key="1">
    <source>
        <dbReference type="ARBA" id="ARBA00023242"/>
    </source>
</evidence>
<dbReference type="EMBL" id="OV121139">
    <property type="protein sequence ID" value="CAH0562927.1"/>
    <property type="molecule type" value="Genomic_DNA"/>
</dbReference>
<organism evidence="4 5">
    <name type="scientific">Brassicogethes aeneus</name>
    <name type="common">Rape pollen beetle</name>
    <name type="synonym">Meligethes aeneus</name>
    <dbReference type="NCBI Taxonomy" id="1431903"/>
    <lineage>
        <taxon>Eukaryota</taxon>
        <taxon>Metazoa</taxon>
        <taxon>Ecdysozoa</taxon>
        <taxon>Arthropoda</taxon>
        <taxon>Hexapoda</taxon>
        <taxon>Insecta</taxon>
        <taxon>Pterygota</taxon>
        <taxon>Neoptera</taxon>
        <taxon>Endopterygota</taxon>
        <taxon>Coleoptera</taxon>
        <taxon>Polyphaga</taxon>
        <taxon>Cucujiformia</taxon>
        <taxon>Nitidulidae</taxon>
        <taxon>Meligethinae</taxon>
        <taxon>Brassicogethes</taxon>
    </lineage>
</organism>
<dbReference type="InterPro" id="IPR000949">
    <property type="entry name" value="ELM2_dom"/>
</dbReference>
<reference evidence="4" key="1">
    <citation type="submission" date="2021-12" db="EMBL/GenBank/DDBJ databases">
        <authorList>
            <person name="King R."/>
        </authorList>
    </citation>
    <scope>NUCLEOTIDE SEQUENCE</scope>
</reference>
<keyword evidence="1" id="KW-0539">Nucleus</keyword>
<gene>
    <name evidence="4" type="ORF">MELIAE_LOCUS11940</name>
</gene>
<sequence>MAPSTENIRKRKRTTSNNGTNSKKRTITFYSSIRNTEEKSSRVWLPTEDSIELDEYMDFAKTKHNYSEEQALAMAFFHRYDYEKAKQDLANYAPVLEEWTQKDKAVFRRGLKLYREEGINEESFDLLDEVDIAGLFKKLGPRLIFKKHFSNFKKLKFGVKAVLNLSIYTVSNSTYSDSTVLSPDEEFSSFLNEIASEITSQPLIEGSSLNTLQSTSEPSTSQTDSYSTKKSKELENLLNKSAEGRVLLANKNKLTNKLRASLVKIIINNLISNSENFTYDSTRFTKLSEDICALFPQEEKETYYTPHRTHYHDNIKTRTSARVKLWSKYINVKAALRILDNSNSKSSRKRKSEEVFVTDESILEKINFLRGATEPITKIQQFWEDTHLYRKKKFNRCSISDIFSSFPILNIHEGSDLVNIKL</sequence>
<evidence type="ECO:0000256" key="2">
    <source>
        <dbReference type="SAM" id="MobiDB-lite"/>
    </source>
</evidence>
<dbReference type="OrthoDB" id="10064338at2759"/>
<name>A0A9P0FP90_BRAAE</name>
<dbReference type="PROSITE" id="PS51156">
    <property type="entry name" value="ELM2"/>
    <property type="match status" value="1"/>
</dbReference>
<dbReference type="AlphaFoldDB" id="A0A9P0FP90"/>
<keyword evidence="5" id="KW-1185">Reference proteome</keyword>
<dbReference type="Proteomes" id="UP001154078">
    <property type="component" value="Chromosome 8"/>
</dbReference>
<evidence type="ECO:0000313" key="5">
    <source>
        <dbReference type="Proteomes" id="UP001154078"/>
    </source>
</evidence>